<feature type="region of interest" description="Disordered" evidence="1">
    <location>
        <begin position="1"/>
        <end position="43"/>
    </location>
</feature>
<name>A0A846M7P6_9SPHN</name>
<evidence type="ECO:0000313" key="2">
    <source>
        <dbReference type="EMBL" id="NIJ16731.1"/>
    </source>
</evidence>
<gene>
    <name evidence="2" type="ORF">FHS54_001697</name>
</gene>
<dbReference type="AlphaFoldDB" id="A0A846M7P6"/>
<comment type="caution">
    <text evidence="2">The sequence shown here is derived from an EMBL/GenBank/DDBJ whole genome shotgun (WGS) entry which is preliminary data.</text>
</comment>
<organism evidence="2 3">
    <name type="scientific">Sphingobium vermicomposti</name>
    <dbReference type="NCBI Taxonomy" id="529005"/>
    <lineage>
        <taxon>Bacteria</taxon>
        <taxon>Pseudomonadati</taxon>
        <taxon>Pseudomonadota</taxon>
        <taxon>Alphaproteobacteria</taxon>
        <taxon>Sphingomonadales</taxon>
        <taxon>Sphingomonadaceae</taxon>
        <taxon>Sphingobium</taxon>
    </lineage>
</organism>
<evidence type="ECO:0000256" key="1">
    <source>
        <dbReference type="SAM" id="MobiDB-lite"/>
    </source>
</evidence>
<keyword evidence="3" id="KW-1185">Reference proteome</keyword>
<accession>A0A846M7P6</accession>
<dbReference type="EMBL" id="JAASQR010000002">
    <property type="protein sequence ID" value="NIJ16731.1"/>
    <property type="molecule type" value="Genomic_DNA"/>
</dbReference>
<evidence type="ECO:0000313" key="3">
    <source>
        <dbReference type="Proteomes" id="UP000576821"/>
    </source>
</evidence>
<sequence length="43" mass="4539">MRANPLFYDAPYATSGHRHATGEAAANRQSSPPALASLGKARQ</sequence>
<reference evidence="2 3" key="1">
    <citation type="submission" date="2020-03" db="EMBL/GenBank/DDBJ databases">
        <title>Genomic Encyclopedia of Type Strains, Phase IV (KMG-IV): sequencing the most valuable type-strain genomes for metagenomic binning, comparative biology and taxonomic classification.</title>
        <authorList>
            <person name="Goeker M."/>
        </authorList>
    </citation>
    <scope>NUCLEOTIDE SEQUENCE [LARGE SCALE GENOMIC DNA]</scope>
    <source>
        <strain evidence="2 3">DSM 21299</strain>
    </source>
</reference>
<protein>
    <submittedName>
        <fullName evidence="2">Uncharacterized protein</fullName>
    </submittedName>
</protein>
<dbReference type="Proteomes" id="UP000576821">
    <property type="component" value="Unassembled WGS sequence"/>
</dbReference>
<proteinExistence type="predicted"/>